<gene>
    <name evidence="2" type="ORF">ThimaDRAFT_4335</name>
</gene>
<dbReference type="STRING" id="768671.ThimaDRAFT_4335"/>
<protein>
    <submittedName>
        <fullName evidence="2">Uncharacterized protein</fullName>
    </submittedName>
</protein>
<dbReference type="OrthoDB" id="5772537at2"/>
<name>F9UHD2_9GAMM</name>
<sequence length="151" mass="15367">MLFRMIALAALALSAQAADISLTGGDWSETIDAGDLIAGAGSDIRSPIESGSYQATLDISNTGGALWTVGVQRSGSSLPSGVTLAVRRTSDGSGGGSITGGQSYLTVGSLEQAIFYGSGDRSGIRLQLRLDGVSVGNGPGAYDTTLIYRIY</sequence>
<proteinExistence type="predicted"/>
<keyword evidence="1" id="KW-0732">Signal</keyword>
<accession>F9UHD2</accession>
<feature type="chain" id="PRO_5003394203" evidence="1">
    <location>
        <begin position="18"/>
        <end position="151"/>
    </location>
</feature>
<keyword evidence="3" id="KW-1185">Reference proteome</keyword>
<evidence type="ECO:0000313" key="2">
    <source>
        <dbReference type="EMBL" id="EGV16390.1"/>
    </source>
</evidence>
<dbReference type="Proteomes" id="UP000005459">
    <property type="component" value="Unassembled WGS sequence"/>
</dbReference>
<dbReference type="eggNOG" id="ENOG503361V">
    <property type="taxonomic scope" value="Bacteria"/>
</dbReference>
<evidence type="ECO:0000313" key="3">
    <source>
        <dbReference type="Proteomes" id="UP000005459"/>
    </source>
</evidence>
<evidence type="ECO:0000256" key="1">
    <source>
        <dbReference type="SAM" id="SignalP"/>
    </source>
</evidence>
<organism evidence="2 3">
    <name type="scientific">Thiocapsa marina 5811</name>
    <dbReference type="NCBI Taxonomy" id="768671"/>
    <lineage>
        <taxon>Bacteria</taxon>
        <taxon>Pseudomonadati</taxon>
        <taxon>Pseudomonadota</taxon>
        <taxon>Gammaproteobacteria</taxon>
        <taxon>Chromatiales</taxon>
        <taxon>Chromatiaceae</taxon>
        <taxon>Thiocapsa</taxon>
    </lineage>
</organism>
<reference evidence="2 3" key="1">
    <citation type="submission" date="2011-06" db="EMBL/GenBank/DDBJ databases">
        <title>The draft genome of Thiocapsa marina 5811.</title>
        <authorList>
            <consortium name="US DOE Joint Genome Institute (JGI-PGF)"/>
            <person name="Lucas S."/>
            <person name="Han J."/>
            <person name="Cheng J.-F."/>
            <person name="Goodwin L."/>
            <person name="Pitluck S."/>
            <person name="Peters L."/>
            <person name="Land M.L."/>
            <person name="Hauser L."/>
            <person name="Vogl K."/>
            <person name="Liu Z."/>
            <person name="Imhoff J."/>
            <person name="Thiel V."/>
            <person name="Frigaard N.-U."/>
            <person name="Bryant D."/>
            <person name="Woyke T.J."/>
        </authorList>
    </citation>
    <scope>NUCLEOTIDE SEQUENCE [LARGE SCALE GENOMIC DNA]</scope>
    <source>
        <strain evidence="2 3">5811</strain>
    </source>
</reference>
<feature type="signal peptide" evidence="1">
    <location>
        <begin position="1"/>
        <end position="17"/>
    </location>
</feature>
<dbReference type="EMBL" id="AFWV01000018">
    <property type="protein sequence ID" value="EGV16390.1"/>
    <property type="molecule type" value="Genomic_DNA"/>
</dbReference>
<dbReference type="PATRIC" id="fig|768671.3.peg.4570"/>
<dbReference type="AlphaFoldDB" id="F9UHD2"/>